<proteinExistence type="inferred from homology"/>
<accession>A0A0X8GZK1</accession>
<evidence type="ECO:0000256" key="5">
    <source>
        <dbReference type="HAMAP-Rule" id="MF_01080"/>
    </source>
</evidence>
<name>A0A0X8GZK1_9FIRM</name>
<dbReference type="GO" id="GO:1990481">
    <property type="term" value="P:mRNA pseudouridine synthesis"/>
    <property type="evidence" value="ECO:0007669"/>
    <property type="project" value="TreeGrafter"/>
</dbReference>
<keyword evidence="4 5" id="KW-0413">Isomerase</keyword>
<gene>
    <name evidence="5" type="primary">truB</name>
    <name evidence="8" type="ORF">AOC36_04855</name>
</gene>
<dbReference type="EMBL" id="CP013213">
    <property type="protein sequence ID" value="AMC93327.1"/>
    <property type="molecule type" value="Genomic_DNA"/>
</dbReference>
<dbReference type="Pfam" id="PF01509">
    <property type="entry name" value="TruB_N"/>
    <property type="match status" value="1"/>
</dbReference>
<dbReference type="InterPro" id="IPR032819">
    <property type="entry name" value="TruB_C"/>
</dbReference>
<evidence type="ECO:0000313" key="9">
    <source>
        <dbReference type="Proteomes" id="UP000063781"/>
    </source>
</evidence>
<dbReference type="HAMAP" id="MF_01080">
    <property type="entry name" value="TruB_bact"/>
    <property type="match status" value="1"/>
</dbReference>
<dbReference type="GO" id="GO:0003723">
    <property type="term" value="F:RNA binding"/>
    <property type="evidence" value="ECO:0007669"/>
    <property type="project" value="InterPro"/>
</dbReference>
<evidence type="ECO:0000256" key="4">
    <source>
        <dbReference type="ARBA" id="ARBA00023235"/>
    </source>
</evidence>
<keyword evidence="9" id="KW-1185">Reference proteome</keyword>
<reference evidence="8 9" key="1">
    <citation type="submission" date="2015-10" db="EMBL/GenBank/DDBJ databases">
        <title>Erysipelothrix larvae sp. LV19 isolated from the larval gut of the rhinoceros beetle, Trypoxylus dichotomus.</title>
        <authorList>
            <person name="Lim S."/>
            <person name="Kim B.-C."/>
        </authorList>
    </citation>
    <scope>NUCLEOTIDE SEQUENCE [LARGE SCALE GENOMIC DNA]</scope>
    <source>
        <strain evidence="8 9">LV19</strain>
    </source>
</reference>
<dbReference type="RefSeq" id="WP_067631988.1">
    <property type="nucleotide sequence ID" value="NZ_CP013213.1"/>
</dbReference>
<sequence>MNKSGILCLYKPKGLTSFDAIHKVKRKFGVKTGHSGTLDPEAEGILIVAINNATKALPYIGVSDKVYEATLTLGLKTDTGDIWGEVVEKQTLCDLDENHVKAVVLSMVGKMKQRVPSVSAKKINGKKLYEYHRQNQAVETLYTDIEIYAIEFLWFDGQNICFRAHVSNGTYIRTLCEDIAEKLETIGSMSSLLRSKVGNFTLKDAHLLEDIECLDEVLLPTKDNIALPVIKDTQFQTPILHGKRFDLPTDEDLVFVDCGEVFAVCERTEEGNFRVKRGLW</sequence>
<comment type="function">
    <text evidence="5">Responsible for synthesis of pseudouridine from uracil-55 in the psi GC loop of transfer RNAs.</text>
</comment>
<dbReference type="STRING" id="1514105.AOC36_04855"/>
<dbReference type="SUPFAM" id="SSF55120">
    <property type="entry name" value="Pseudouridine synthase"/>
    <property type="match status" value="1"/>
</dbReference>
<dbReference type="CDD" id="cd02573">
    <property type="entry name" value="PseudoU_synth_EcTruB"/>
    <property type="match status" value="1"/>
</dbReference>
<dbReference type="AlphaFoldDB" id="A0A0X8GZK1"/>
<keyword evidence="3 5" id="KW-0819">tRNA processing</keyword>
<evidence type="ECO:0000256" key="1">
    <source>
        <dbReference type="ARBA" id="ARBA00000385"/>
    </source>
</evidence>
<dbReference type="Gene3D" id="3.30.2350.10">
    <property type="entry name" value="Pseudouridine synthase"/>
    <property type="match status" value="1"/>
</dbReference>
<dbReference type="KEGG" id="erl:AOC36_04855"/>
<feature type="domain" description="Pseudouridine synthase II N-terminal" evidence="6">
    <location>
        <begin position="30"/>
        <end position="172"/>
    </location>
</feature>
<feature type="active site" description="Nucleophile" evidence="5">
    <location>
        <position position="39"/>
    </location>
</feature>
<evidence type="ECO:0000256" key="3">
    <source>
        <dbReference type="ARBA" id="ARBA00022694"/>
    </source>
</evidence>
<dbReference type="Proteomes" id="UP000063781">
    <property type="component" value="Chromosome"/>
</dbReference>
<feature type="domain" description="tRNA pseudouridylate synthase B C-terminal" evidence="7">
    <location>
        <begin position="173"/>
        <end position="213"/>
    </location>
</feature>
<dbReference type="Pfam" id="PF16198">
    <property type="entry name" value="TruB_C_2"/>
    <property type="match status" value="1"/>
</dbReference>
<evidence type="ECO:0000313" key="8">
    <source>
        <dbReference type="EMBL" id="AMC93327.1"/>
    </source>
</evidence>
<dbReference type="NCBIfam" id="TIGR00431">
    <property type="entry name" value="TruB"/>
    <property type="match status" value="1"/>
</dbReference>
<dbReference type="OrthoDB" id="9802309at2"/>
<dbReference type="EC" id="5.4.99.25" evidence="5"/>
<evidence type="ECO:0000259" key="6">
    <source>
        <dbReference type="Pfam" id="PF01509"/>
    </source>
</evidence>
<dbReference type="GO" id="GO:0031119">
    <property type="term" value="P:tRNA pseudouridine synthesis"/>
    <property type="evidence" value="ECO:0007669"/>
    <property type="project" value="UniProtKB-UniRule"/>
</dbReference>
<dbReference type="PANTHER" id="PTHR13767">
    <property type="entry name" value="TRNA-PSEUDOURIDINE SYNTHASE"/>
    <property type="match status" value="1"/>
</dbReference>
<evidence type="ECO:0000259" key="7">
    <source>
        <dbReference type="Pfam" id="PF16198"/>
    </source>
</evidence>
<protein>
    <recommendedName>
        <fullName evidence="5">tRNA pseudouridine synthase B</fullName>
        <ecNumber evidence="5">5.4.99.25</ecNumber>
    </recommendedName>
    <alternativeName>
        <fullName evidence="5">tRNA pseudouridine(55) synthase</fullName>
        <shortName evidence="5">Psi55 synthase</shortName>
    </alternativeName>
    <alternativeName>
        <fullName evidence="5">tRNA pseudouridylate synthase</fullName>
    </alternativeName>
    <alternativeName>
        <fullName evidence="5">tRNA-uridine isomerase</fullName>
    </alternativeName>
</protein>
<comment type="similarity">
    <text evidence="2 5">Belongs to the pseudouridine synthase TruB family. Type 1 subfamily.</text>
</comment>
<dbReference type="InterPro" id="IPR020103">
    <property type="entry name" value="PsdUridine_synth_cat_dom_sf"/>
</dbReference>
<comment type="catalytic activity">
    <reaction evidence="1 5">
        <text>uridine(55) in tRNA = pseudouridine(55) in tRNA</text>
        <dbReference type="Rhea" id="RHEA:42532"/>
        <dbReference type="Rhea" id="RHEA-COMP:10101"/>
        <dbReference type="Rhea" id="RHEA-COMP:10102"/>
        <dbReference type="ChEBI" id="CHEBI:65314"/>
        <dbReference type="ChEBI" id="CHEBI:65315"/>
        <dbReference type="EC" id="5.4.99.25"/>
    </reaction>
</comment>
<dbReference type="InterPro" id="IPR014780">
    <property type="entry name" value="tRNA_psdUridine_synth_TruB"/>
</dbReference>
<organism evidence="8 9">
    <name type="scientific">Erysipelothrix larvae</name>
    <dbReference type="NCBI Taxonomy" id="1514105"/>
    <lineage>
        <taxon>Bacteria</taxon>
        <taxon>Bacillati</taxon>
        <taxon>Bacillota</taxon>
        <taxon>Erysipelotrichia</taxon>
        <taxon>Erysipelotrichales</taxon>
        <taxon>Erysipelotrichaceae</taxon>
        <taxon>Erysipelothrix</taxon>
    </lineage>
</organism>
<evidence type="ECO:0000256" key="2">
    <source>
        <dbReference type="ARBA" id="ARBA00005642"/>
    </source>
</evidence>
<dbReference type="PANTHER" id="PTHR13767:SF2">
    <property type="entry name" value="PSEUDOURIDYLATE SYNTHASE TRUB1"/>
    <property type="match status" value="1"/>
</dbReference>
<dbReference type="GO" id="GO:0160148">
    <property type="term" value="F:tRNA pseudouridine(55) synthase activity"/>
    <property type="evidence" value="ECO:0007669"/>
    <property type="project" value="UniProtKB-EC"/>
</dbReference>
<dbReference type="InterPro" id="IPR002501">
    <property type="entry name" value="PsdUridine_synth_N"/>
</dbReference>